<gene>
    <name evidence="4" type="ORF">J2S73_000329</name>
</gene>
<comment type="caution">
    <text evidence="4">The sequence shown here is derived from an EMBL/GenBank/DDBJ whole genome shotgun (WGS) entry which is preliminary data.</text>
</comment>
<evidence type="ECO:0000256" key="1">
    <source>
        <dbReference type="ARBA" id="ARBA00022679"/>
    </source>
</evidence>
<feature type="domain" description="N-acetyltransferase" evidence="3">
    <location>
        <begin position="6"/>
        <end position="147"/>
    </location>
</feature>
<reference evidence="4" key="1">
    <citation type="submission" date="2023-07" db="EMBL/GenBank/DDBJ databases">
        <title>Genomic Encyclopedia of Type Strains, Phase IV (KMG-IV): sequencing the most valuable type-strain genomes for metagenomic binning, comparative biology and taxonomic classification.</title>
        <authorList>
            <person name="Goeker M."/>
        </authorList>
    </citation>
    <scope>NUCLEOTIDE SEQUENCE</scope>
    <source>
        <strain evidence="4">DSM 21202</strain>
    </source>
</reference>
<evidence type="ECO:0000313" key="4">
    <source>
        <dbReference type="EMBL" id="MDQ0313892.1"/>
    </source>
</evidence>
<dbReference type="Gene3D" id="3.40.630.30">
    <property type="match status" value="1"/>
</dbReference>
<sequence>MTDPFFSIRLEQPGDCPAIDLLNDAAFGPGRFARTAYRLREGVPHDPALSFVALTDDRLMGSVRLTPIAIGGDDALLLGPLAVNPEVSGRGIGRRLVRVAVEEAAALGHRLVLLVGDAPYYAPLGFELVTPGAITLPGPVDPRRLLAARLGDSAHDIKGEARSIRGR</sequence>
<dbReference type="EMBL" id="JAUSUL010000001">
    <property type="protein sequence ID" value="MDQ0313892.1"/>
    <property type="molecule type" value="Genomic_DNA"/>
</dbReference>
<keyword evidence="1" id="KW-0808">Transferase</keyword>
<dbReference type="InterPro" id="IPR000182">
    <property type="entry name" value="GNAT_dom"/>
</dbReference>
<dbReference type="PANTHER" id="PTHR43877:SF1">
    <property type="entry name" value="ACETYLTRANSFERASE"/>
    <property type="match status" value="1"/>
</dbReference>
<evidence type="ECO:0000259" key="3">
    <source>
        <dbReference type="PROSITE" id="PS51186"/>
    </source>
</evidence>
<dbReference type="Pfam" id="PF13508">
    <property type="entry name" value="Acetyltransf_7"/>
    <property type="match status" value="1"/>
</dbReference>
<dbReference type="PANTHER" id="PTHR43877">
    <property type="entry name" value="AMINOALKYLPHOSPHONATE N-ACETYLTRANSFERASE-RELATED-RELATED"/>
    <property type="match status" value="1"/>
</dbReference>
<protein>
    <submittedName>
        <fullName evidence="4">N-acetyltransferase YhbS</fullName>
    </submittedName>
</protein>
<accession>A0AAE3VKW3</accession>
<dbReference type="InterPro" id="IPR050832">
    <property type="entry name" value="Bact_Acetyltransf"/>
</dbReference>
<keyword evidence="2" id="KW-0012">Acyltransferase</keyword>
<dbReference type="AlphaFoldDB" id="A0AAE3VKW3"/>
<keyword evidence="5" id="KW-1185">Reference proteome</keyword>
<name>A0AAE3VKW3_9HYPH</name>
<organism evidence="4 5">
    <name type="scientific">Amorphus orientalis</name>
    <dbReference type="NCBI Taxonomy" id="649198"/>
    <lineage>
        <taxon>Bacteria</taxon>
        <taxon>Pseudomonadati</taxon>
        <taxon>Pseudomonadota</taxon>
        <taxon>Alphaproteobacteria</taxon>
        <taxon>Hyphomicrobiales</taxon>
        <taxon>Amorphaceae</taxon>
        <taxon>Amorphus</taxon>
    </lineage>
</organism>
<dbReference type="Proteomes" id="UP001229244">
    <property type="component" value="Unassembled WGS sequence"/>
</dbReference>
<dbReference type="PROSITE" id="PS51186">
    <property type="entry name" value="GNAT"/>
    <property type="match status" value="1"/>
</dbReference>
<dbReference type="SUPFAM" id="SSF55729">
    <property type="entry name" value="Acyl-CoA N-acyltransferases (Nat)"/>
    <property type="match status" value="1"/>
</dbReference>
<evidence type="ECO:0000256" key="2">
    <source>
        <dbReference type="ARBA" id="ARBA00023315"/>
    </source>
</evidence>
<dbReference type="CDD" id="cd04301">
    <property type="entry name" value="NAT_SF"/>
    <property type="match status" value="1"/>
</dbReference>
<proteinExistence type="predicted"/>
<dbReference type="GO" id="GO:0016747">
    <property type="term" value="F:acyltransferase activity, transferring groups other than amino-acyl groups"/>
    <property type="evidence" value="ECO:0007669"/>
    <property type="project" value="InterPro"/>
</dbReference>
<dbReference type="RefSeq" id="WP_306883683.1">
    <property type="nucleotide sequence ID" value="NZ_JAUSUL010000001.1"/>
</dbReference>
<evidence type="ECO:0000313" key="5">
    <source>
        <dbReference type="Proteomes" id="UP001229244"/>
    </source>
</evidence>
<dbReference type="InterPro" id="IPR016181">
    <property type="entry name" value="Acyl_CoA_acyltransferase"/>
</dbReference>